<accession>A0A9Q0JDK8</accession>
<keyword evidence="4" id="KW-0547">Nucleotide-binding</keyword>
<evidence type="ECO:0000256" key="7">
    <source>
        <dbReference type="ARBA" id="ARBA00047899"/>
    </source>
</evidence>
<evidence type="ECO:0000313" key="11">
    <source>
        <dbReference type="Proteomes" id="UP001141552"/>
    </source>
</evidence>
<keyword evidence="2" id="KW-0723">Serine/threonine-protein kinase</keyword>
<sequence>MTKEKKREKMEEKGMGFPGPIVNGFRFHDVVIEAPGHPEGTPDKRGVNYIVKRRLVLETTIVIKYVPFVSMLVCREKESPSWKAIQKIQDGAEQIGHEHFRHVLMVVTTKTHICLITEYYPGGELFLLLDRQPMKVLKEDAEIVTGADHTSAVDRWALGILLYEMLYGYTPFRGKTRHKTFANTFHKDLNFQQVS</sequence>
<dbReference type="GO" id="GO:0004674">
    <property type="term" value="F:protein serine/threonine kinase activity"/>
    <property type="evidence" value="ECO:0007669"/>
    <property type="project" value="UniProtKB-KW"/>
</dbReference>
<dbReference type="InterPro" id="IPR011009">
    <property type="entry name" value="Kinase-like_dom_sf"/>
</dbReference>
<organism evidence="10 11">
    <name type="scientific">Turnera subulata</name>
    <dbReference type="NCBI Taxonomy" id="218843"/>
    <lineage>
        <taxon>Eukaryota</taxon>
        <taxon>Viridiplantae</taxon>
        <taxon>Streptophyta</taxon>
        <taxon>Embryophyta</taxon>
        <taxon>Tracheophyta</taxon>
        <taxon>Spermatophyta</taxon>
        <taxon>Magnoliopsida</taxon>
        <taxon>eudicotyledons</taxon>
        <taxon>Gunneridae</taxon>
        <taxon>Pentapetalae</taxon>
        <taxon>rosids</taxon>
        <taxon>fabids</taxon>
        <taxon>Malpighiales</taxon>
        <taxon>Passifloraceae</taxon>
        <taxon>Turnera</taxon>
    </lineage>
</organism>
<keyword evidence="11" id="KW-1185">Reference proteome</keyword>
<gene>
    <name evidence="10" type="ORF">Tsubulata_045696</name>
</gene>
<keyword evidence="5" id="KW-0418">Kinase</keyword>
<evidence type="ECO:0000256" key="6">
    <source>
        <dbReference type="ARBA" id="ARBA00022840"/>
    </source>
</evidence>
<dbReference type="EMBL" id="JAKUCV010003880">
    <property type="protein sequence ID" value="KAJ4837302.1"/>
    <property type="molecule type" value="Genomic_DNA"/>
</dbReference>
<proteinExistence type="predicted"/>
<dbReference type="PANTHER" id="PTHR45637">
    <property type="entry name" value="FLIPPASE KINASE 1-RELATED"/>
    <property type="match status" value="1"/>
</dbReference>
<evidence type="ECO:0000256" key="1">
    <source>
        <dbReference type="ARBA" id="ARBA00012513"/>
    </source>
</evidence>
<dbReference type="PROSITE" id="PS50011">
    <property type="entry name" value="PROTEIN_KINASE_DOM"/>
    <property type="match status" value="1"/>
</dbReference>
<dbReference type="Gene3D" id="1.10.510.10">
    <property type="entry name" value="Transferase(Phosphotransferase) domain 1"/>
    <property type="match status" value="1"/>
</dbReference>
<dbReference type="InterPro" id="IPR000719">
    <property type="entry name" value="Prot_kinase_dom"/>
</dbReference>
<evidence type="ECO:0000256" key="8">
    <source>
        <dbReference type="ARBA" id="ARBA00048679"/>
    </source>
</evidence>
<comment type="catalytic activity">
    <reaction evidence="8">
        <text>L-seryl-[protein] + ATP = O-phospho-L-seryl-[protein] + ADP + H(+)</text>
        <dbReference type="Rhea" id="RHEA:17989"/>
        <dbReference type="Rhea" id="RHEA-COMP:9863"/>
        <dbReference type="Rhea" id="RHEA-COMP:11604"/>
        <dbReference type="ChEBI" id="CHEBI:15378"/>
        <dbReference type="ChEBI" id="CHEBI:29999"/>
        <dbReference type="ChEBI" id="CHEBI:30616"/>
        <dbReference type="ChEBI" id="CHEBI:83421"/>
        <dbReference type="ChEBI" id="CHEBI:456216"/>
        <dbReference type="EC" id="2.7.11.1"/>
    </reaction>
</comment>
<dbReference type="Proteomes" id="UP001141552">
    <property type="component" value="Unassembled WGS sequence"/>
</dbReference>
<evidence type="ECO:0000313" key="10">
    <source>
        <dbReference type="EMBL" id="KAJ4837302.1"/>
    </source>
</evidence>
<dbReference type="GO" id="GO:0005524">
    <property type="term" value="F:ATP binding"/>
    <property type="evidence" value="ECO:0007669"/>
    <property type="project" value="UniProtKB-KW"/>
</dbReference>
<evidence type="ECO:0000259" key="9">
    <source>
        <dbReference type="PROSITE" id="PS50011"/>
    </source>
</evidence>
<protein>
    <recommendedName>
        <fullName evidence="1">non-specific serine/threonine protein kinase</fullName>
        <ecNumber evidence="1">2.7.11.1</ecNumber>
    </recommendedName>
</protein>
<reference evidence="10" key="1">
    <citation type="submission" date="2022-02" db="EMBL/GenBank/DDBJ databases">
        <authorList>
            <person name="Henning P.M."/>
            <person name="McCubbin A.G."/>
            <person name="Shore J.S."/>
        </authorList>
    </citation>
    <scope>NUCLEOTIDE SEQUENCE</scope>
    <source>
        <strain evidence="10">F60SS</strain>
        <tissue evidence="10">Leaves</tissue>
    </source>
</reference>
<evidence type="ECO:0000256" key="4">
    <source>
        <dbReference type="ARBA" id="ARBA00022741"/>
    </source>
</evidence>
<dbReference type="Pfam" id="PF00069">
    <property type="entry name" value="Pkinase"/>
    <property type="match status" value="1"/>
</dbReference>
<evidence type="ECO:0000256" key="2">
    <source>
        <dbReference type="ARBA" id="ARBA00022527"/>
    </source>
</evidence>
<dbReference type="EC" id="2.7.11.1" evidence="1"/>
<feature type="domain" description="Protein kinase" evidence="9">
    <location>
        <begin position="7"/>
        <end position="195"/>
    </location>
</feature>
<evidence type="ECO:0000256" key="5">
    <source>
        <dbReference type="ARBA" id="ARBA00022777"/>
    </source>
</evidence>
<name>A0A9Q0JDK8_9ROSI</name>
<reference evidence="10" key="2">
    <citation type="journal article" date="2023" name="Plants (Basel)">
        <title>Annotation of the Turnera subulata (Passifloraceae) Draft Genome Reveals the S-Locus Evolved after the Divergence of Turneroideae from Passifloroideae in a Stepwise Manner.</title>
        <authorList>
            <person name="Henning P.M."/>
            <person name="Roalson E.H."/>
            <person name="Mir W."/>
            <person name="McCubbin A.G."/>
            <person name="Shore J.S."/>
        </authorList>
    </citation>
    <scope>NUCLEOTIDE SEQUENCE</scope>
    <source>
        <strain evidence="10">F60SS</strain>
    </source>
</reference>
<evidence type="ECO:0000256" key="3">
    <source>
        <dbReference type="ARBA" id="ARBA00022679"/>
    </source>
</evidence>
<keyword evidence="6" id="KW-0067">ATP-binding</keyword>
<keyword evidence="3" id="KW-0808">Transferase</keyword>
<dbReference type="SUPFAM" id="SSF56112">
    <property type="entry name" value="Protein kinase-like (PK-like)"/>
    <property type="match status" value="1"/>
</dbReference>
<comment type="catalytic activity">
    <reaction evidence="7">
        <text>L-threonyl-[protein] + ATP = O-phospho-L-threonyl-[protein] + ADP + H(+)</text>
        <dbReference type="Rhea" id="RHEA:46608"/>
        <dbReference type="Rhea" id="RHEA-COMP:11060"/>
        <dbReference type="Rhea" id="RHEA-COMP:11605"/>
        <dbReference type="ChEBI" id="CHEBI:15378"/>
        <dbReference type="ChEBI" id="CHEBI:30013"/>
        <dbReference type="ChEBI" id="CHEBI:30616"/>
        <dbReference type="ChEBI" id="CHEBI:61977"/>
        <dbReference type="ChEBI" id="CHEBI:456216"/>
        <dbReference type="EC" id="2.7.11.1"/>
    </reaction>
</comment>
<comment type="caution">
    <text evidence="10">The sequence shown here is derived from an EMBL/GenBank/DDBJ whole genome shotgun (WGS) entry which is preliminary data.</text>
</comment>
<dbReference type="AlphaFoldDB" id="A0A9Q0JDK8"/>
<feature type="non-terminal residue" evidence="10">
    <location>
        <position position="1"/>
    </location>
</feature>
<dbReference type="OrthoDB" id="432483at2759"/>